<dbReference type="Gramene" id="mRNA:HanXRQr2_Chr09g0365711">
    <property type="protein sequence ID" value="mRNA:HanXRQr2_Chr09g0365711"/>
    <property type="gene ID" value="HanXRQr2_Chr09g0365711"/>
</dbReference>
<proteinExistence type="predicted"/>
<reference evidence="2" key="2">
    <citation type="submission" date="2017-02" db="EMBL/GenBank/DDBJ databases">
        <title>Sunflower complete genome.</title>
        <authorList>
            <person name="Langlade N."/>
            <person name="Munos S."/>
        </authorList>
    </citation>
    <scope>NUCLEOTIDE SEQUENCE [LARGE SCALE GENOMIC DNA]</scope>
    <source>
        <tissue evidence="2">Leaves</tissue>
    </source>
</reference>
<organism evidence="2 3">
    <name type="scientific">Helianthus annuus</name>
    <name type="common">Common sunflower</name>
    <dbReference type="NCBI Taxonomy" id="4232"/>
    <lineage>
        <taxon>Eukaryota</taxon>
        <taxon>Viridiplantae</taxon>
        <taxon>Streptophyta</taxon>
        <taxon>Embryophyta</taxon>
        <taxon>Tracheophyta</taxon>
        <taxon>Spermatophyta</taxon>
        <taxon>Magnoliopsida</taxon>
        <taxon>eudicotyledons</taxon>
        <taxon>Gunneridae</taxon>
        <taxon>Pentapetalae</taxon>
        <taxon>asterids</taxon>
        <taxon>campanulids</taxon>
        <taxon>Asterales</taxon>
        <taxon>Asteraceae</taxon>
        <taxon>Asteroideae</taxon>
        <taxon>Heliantheae alliance</taxon>
        <taxon>Heliantheae</taxon>
        <taxon>Helianthus</taxon>
    </lineage>
</organism>
<dbReference type="AlphaFoldDB" id="A0A251TSR2"/>
<dbReference type="Proteomes" id="UP000215914">
    <property type="component" value="Chromosome 9"/>
</dbReference>
<reference evidence="1" key="3">
    <citation type="submission" date="2020-06" db="EMBL/GenBank/DDBJ databases">
        <title>Helianthus annuus Genome sequencing and assembly Release 2.</title>
        <authorList>
            <person name="Gouzy J."/>
            <person name="Langlade N."/>
            <person name="Munos S."/>
        </authorList>
    </citation>
    <scope>NUCLEOTIDE SEQUENCE</scope>
    <source>
        <tissue evidence="1">Leaves</tissue>
    </source>
</reference>
<evidence type="ECO:0000313" key="3">
    <source>
        <dbReference type="Proteomes" id="UP000215914"/>
    </source>
</evidence>
<dbReference type="EMBL" id="CM007898">
    <property type="protein sequence ID" value="OTG13616.1"/>
    <property type="molecule type" value="Genomic_DNA"/>
</dbReference>
<dbReference type="EMBL" id="MNCJ02000324">
    <property type="protein sequence ID" value="KAF5788999.1"/>
    <property type="molecule type" value="Genomic_DNA"/>
</dbReference>
<protein>
    <submittedName>
        <fullName evidence="2">Uncharacterized protein</fullName>
    </submittedName>
</protein>
<evidence type="ECO:0000313" key="2">
    <source>
        <dbReference type="EMBL" id="OTG13616.1"/>
    </source>
</evidence>
<sequence>MTLAYHGCLLGYYCRLDPIQQEQLQVLQAPFSSVPSSKVVCRLLWAAKLQRAFQQLAPFLLVVLVHGHFHHHCHHRLHQGDLCDPGKVQ</sequence>
<dbReference type="InParanoid" id="A0A251TSR2"/>
<accession>A0A251TSR2</accession>
<gene>
    <name evidence="2" type="ORF">HannXRQ_Chr09g0240141</name>
    <name evidence="1" type="ORF">HanXRQr2_Chr09g0365711</name>
</gene>
<reference evidence="1 3" key="1">
    <citation type="journal article" date="2017" name="Nature">
        <title>The sunflower genome provides insights into oil metabolism, flowering and Asterid evolution.</title>
        <authorList>
            <person name="Badouin H."/>
            <person name="Gouzy J."/>
            <person name="Grassa C.J."/>
            <person name="Murat F."/>
            <person name="Staton S.E."/>
            <person name="Cottret L."/>
            <person name="Lelandais-Briere C."/>
            <person name="Owens G.L."/>
            <person name="Carrere S."/>
            <person name="Mayjonade B."/>
            <person name="Legrand L."/>
            <person name="Gill N."/>
            <person name="Kane N.C."/>
            <person name="Bowers J.E."/>
            <person name="Hubner S."/>
            <person name="Bellec A."/>
            <person name="Berard A."/>
            <person name="Berges H."/>
            <person name="Blanchet N."/>
            <person name="Boniface M.C."/>
            <person name="Brunel D."/>
            <person name="Catrice O."/>
            <person name="Chaidir N."/>
            <person name="Claudel C."/>
            <person name="Donnadieu C."/>
            <person name="Faraut T."/>
            <person name="Fievet G."/>
            <person name="Helmstetter N."/>
            <person name="King M."/>
            <person name="Knapp S.J."/>
            <person name="Lai Z."/>
            <person name="Le Paslier M.C."/>
            <person name="Lippi Y."/>
            <person name="Lorenzon L."/>
            <person name="Mandel J.R."/>
            <person name="Marage G."/>
            <person name="Marchand G."/>
            <person name="Marquand E."/>
            <person name="Bret-Mestries E."/>
            <person name="Morien E."/>
            <person name="Nambeesan S."/>
            <person name="Nguyen T."/>
            <person name="Pegot-Espagnet P."/>
            <person name="Pouilly N."/>
            <person name="Raftis F."/>
            <person name="Sallet E."/>
            <person name="Schiex T."/>
            <person name="Thomas J."/>
            <person name="Vandecasteele C."/>
            <person name="Vares D."/>
            <person name="Vear F."/>
            <person name="Vautrin S."/>
            <person name="Crespi M."/>
            <person name="Mangin B."/>
            <person name="Burke J.M."/>
            <person name="Salse J."/>
            <person name="Munos S."/>
            <person name="Vincourt P."/>
            <person name="Rieseberg L.H."/>
            <person name="Langlade N.B."/>
        </authorList>
    </citation>
    <scope>NUCLEOTIDE SEQUENCE [LARGE SCALE GENOMIC DNA]</scope>
    <source>
        <strain evidence="3">cv. SF193</strain>
        <tissue evidence="1">Leaves</tissue>
    </source>
</reference>
<name>A0A251TSR2_HELAN</name>
<evidence type="ECO:0000313" key="1">
    <source>
        <dbReference type="EMBL" id="KAF5788999.1"/>
    </source>
</evidence>
<keyword evidence="3" id="KW-1185">Reference proteome</keyword>